<dbReference type="SUPFAM" id="SSF56672">
    <property type="entry name" value="DNA/RNA polymerases"/>
    <property type="match status" value="1"/>
</dbReference>
<evidence type="ECO:0000313" key="3">
    <source>
        <dbReference type="Proteomes" id="UP000178520"/>
    </source>
</evidence>
<dbReference type="PANTHER" id="PTHR34047">
    <property type="entry name" value="NUCLEAR INTRON MATURASE 1, MITOCHONDRIAL-RELATED"/>
    <property type="match status" value="1"/>
</dbReference>
<dbReference type="EMBL" id="MGJA01000007">
    <property type="protein sequence ID" value="OGM97899.1"/>
    <property type="molecule type" value="Genomic_DNA"/>
</dbReference>
<name>A0A1F8EC36_9BACT</name>
<protein>
    <recommendedName>
        <fullName evidence="1">Reverse transcriptase domain-containing protein</fullName>
    </recommendedName>
</protein>
<comment type="caution">
    <text evidence="2">The sequence shown here is derived from an EMBL/GenBank/DDBJ whole genome shotgun (WGS) entry which is preliminary data.</text>
</comment>
<sequence>MRIKFTHSYDNIISLENLLEAWKEFRVGKRKRKDVQEFEQNLMSNIILLHRDLAAKTYRHGGYEAFKISDPKPRSIHKASVRDRLLHHAIYRILYPFFDRTFIYDSYSCRIGKGSHKPLNRFQLFVNQDSYNNTKTVWVLKCDIRKFFASVNKVALMQILDSYISDQDVRWLINQIISSFHSIKPTIGLPLGNLTSQLFVNIYMNKFDQFMKHSMKAKYYIRYADDFVVVSHDKYWLQELLPKIGDFLSEELGLSIHPNKVSIRTIASGEDFLGWVHFPNHRVLRAATKRRMFKRIKERKNNKATLQSYFGLLSHGNANKLQELIKVF</sequence>
<feature type="domain" description="Reverse transcriptase" evidence="1">
    <location>
        <begin position="1"/>
        <end position="277"/>
    </location>
</feature>
<dbReference type="Proteomes" id="UP000178520">
    <property type="component" value="Unassembled WGS sequence"/>
</dbReference>
<evidence type="ECO:0000313" key="2">
    <source>
        <dbReference type="EMBL" id="OGM97899.1"/>
    </source>
</evidence>
<dbReference type="AlphaFoldDB" id="A0A1F8EC36"/>
<proteinExistence type="predicted"/>
<dbReference type="InterPro" id="IPR000477">
    <property type="entry name" value="RT_dom"/>
</dbReference>
<dbReference type="InterPro" id="IPR043502">
    <property type="entry name" value="DNA/RNA_pol_sf"/>
</dbReference>
<dbReference type="CDD" id="cd01651">
    <property type="entry name" value="RT_G2_intron"/>
    <property type="match status" value="1"/>
</dbReference>
<dbReference type="InterPro" id="IPR051083">
    <property type="entry name" value="GrpII_Intron_Splice-Mob/Def"/>
</dbReference>
<accession>A0A1F8EC36</accession>
<dbReference type="PANTHER" id="PTHR34047:SF8">
    <property type="entry name" value="PROTEIN YKFC"/>
    <property type="match status" value="1"/>
</dbReference>
<dbReference type="Pfam" id="PF00078">
    <property type="entry name" value="RVT_1"/>
    <property type="match status" value="1"/>
</dbReference>
<dbReference type="PROSITE" id="PS50878">
    <property type="entry name" value="RT_POL"/>
    <property type="match status" value="1"/>
</dbReference>
<evidence type="ECO:0000259" key="1">
    <source>
        <dbReference type="PROSITE" id="PS50878"/>
    </source>
</evidence>
<reference evidence="2 3" key="1">
    <citation type="journal article" date="2016" name="Nat. Commun.">
        <title>Thousands of microbial genomes shed light on interconnected biogeochemical processes in an aquifer system.</title>
        <authorList>
            <person name="Anantharaman K."/>
            <person name="Brown C.T."/>
            <person name="Hug L.A."/>
            <person name="Sharon I."/>
            <person name="Castelle C.J."/>
            <person name="Probst A.J."/>
            <person name="Thomas B.C."/>
            <person name="Singh A."/>
            <person name="Wilkins M.J."/>
            <person name="Karaoz U."/>
            <person name="Brodie E.L."/>
            <person name="Williams K.H."/>
            <person name="Hubbard S.S."/>
            <person name="Banfield J.F."/>
        </authorList>
    </citation>
    <scope>NUCLEOTIDE SEQUENCE [LARGE SCALE GENOMIC DNA]</scope>
</reference>
<organism evidence="2 3">
    <name type="scientific">Candidatus Yanofskybacteria bacterium RIFCSPHIGHO2_01_FULL_41_21</name>
    <dbReference type="NCBI Taxonomy" id="1802660"/>
    <lineage>
        <taxon>Bacteria</taxon>
        <taxon>Candidatus Yanofskyibacteriota</taxon>
    </lineage>
</organism>
<gene>
    <name evidence="2" type="ORF">A2735_02980</name>
</gene>